<dbReference type="SUPFAM" id="SSF53335">
    <property type="entry name" value="S-adenosyl-L-methionine-dependent methyltransferases"/>
    <property type="match status" value="1"/>
</dbReference>
<dbReference type="NCBIfam" id="TIGR01444">
    <property type="entry name" value="fkbM_fam"/>
    <property type="match status" value="1"/>
</dbReference>
<dbReference type="Pfam" id="PF05050">
    <property type="entry name" value="Methyltransf_21"/>
    <property type="match status" value="1"/>
</dbReference>
<dbReference type="AlphaFoldDB" id="A0A9X0QX06"/>
<evidence type="ECO:0000313" key="3">
    <source>
        <dbReference type="Proteomes" id="UP000600101"/>
    </source>
</evidence>
<dbReference type="GO" id="GO:0005886">
    <property type="term" value="C:plasma membrane"/>
    <property type="evidence" value="ECO:0007669"/>
    <property type="project" value="TreeGrafter"/>
</dbReference>
<dbReference type="GO" id="GO:0005737">
    <property type="term" value="C:cytoplasm"/>
    <property type="evidence" value="ECO:0007669"/>
    <property type="project" value="GOC"/>
</dbReference>
<dbReference type="InterPro" id="IPR006342">
    <property type="entry name" value="FkbM_mtfrase"/>
</dbReference>
<keyword evidence="2" id="KW-0489">Methyltransferase</keyword>
<name>A0A9X0QX06_9PROT</name>
<gene>
    <name evidence="2" type="ORF">H7965_08565</name>
</gene>
<protein>
    <submittedName>
        <fullName evidence="2">FkbM family methyltransferase</fullName>
    </submittedName>
</protein>
<dbReference type="GO" id="GO:0032259">
    <property type="term" value="P:methylation"/>
    <property type="evidence" value="ECO:0007669"/>
    <property type="project" value="UniProtKB-KW"/>
</dbReference>
<dbReference type="GO" id="GO:0016197">
    <property type="term" value="P:endosomal transport"/>
    <property type="evidence" value="ECO:0007669"/>
    <property type="project" value="TreeGrafter"/>
</dbReference>
<feature type="domain" description="Methyltransferase FkbM" evidence="1">
    <location>
        <begin position="61"/>
        <end position="236"/>
    </location>
</feature>
<dbReference type="EMBL" id="JACOMF010000007">
    <property type="protein sequence ID" value="MBC4015379.1"/>
    <property type="molecule type" value="Genomic_DNA"/>
</dbReference>
<dbReference type="PANTHER" id="PTHR34009">
    <property type="entry name" value="PROTEIN STAR"/>
    <property type="match status" value="1"/>
</dbReference>
<dbReference type="Proteomes" id="UP000600101">
    <property type="component" value="Unassembled WGS sequence"/>
</dbReference>
<dbReference type="PANTHER" id="PTHR34009:SF2">
    <property type="entry name" value="PROTEIN STAR"/>
    <property type="match status" value="1"/>
</dbReference>
<comment type="caution">
    <text evidence="2">The sequence shown here is derived from an EMBL/GenBank/DDBJ whole genome shotgun (WGS) entry which is preliminary data.</text>
</comment>
<dbReference type="GO" id="GO:0008168">
    <property type="term" value="F:methyltransferase activity"/>
    <property type="evidence" value="ECO:0007669"/>
    <property type="project" value="UniProtKB-KW"/>
</dbReference>
<organism evidence="2 3">
    <name type="scientific">Siccirubricoccus deserti</name>
    <dbReference type="NCBI Taxonomy" id="2013562"/>
    <lineage>
        <taxon>Bacteria</taxon>
        <taxon>Pseudomonadati</taxon>
        <taxon>Pseudomonadota</taxon>
        <taxon>Alphaproteobacteria</taxon>
        <taxon>Acetobacterales</taxon>
        <taxon>Roseomonadaceae</taxon>
        <taxon>Siccirubricoccus</taxon>
    </lineage>
</organism>
<dbReference type="RefSeq" id="WP_186770149.1">
    <property type="nucleotide sequence ID" value="NZ_JACOMF010000007.1"/>
</dbReference>
<evidence type="ECO:0000259" key="1">
    <source>
        <dbReference type="Pfam" id="PF05050"/>
    </source>
</evidence>
<dbReference type="GO" id="GO:0006888">
    <property type="term" value="P:endoplasmic reticulum to Golgi vesicle-mediated transport"/>
    <property type="evidence" value="ECO:0007669"/>
    <property type="project" value="TreeGrafter"/>
</dbReference>
<dbReference type="InterPro" id="IPR029063">
    <property type="entry name" value="SAM-dependent_MTases_sf"/>
</dbReference>
<reference evidence="2" key="1">
    <citation type="submission" date="2020-08" db="EMBL/GenBank/DDBJ databases">
        <authorList>
            <person name="Hu Y."/>
            <person name="Nguyen S.V."/>
            <person name="Li F."/>
            <person name="Fanning S."/>
        </authorList>
    </citation>
    <scope>NUCLEOTIDE SEQUENCE</scope>
    <source>
        <strain evidence="2">SYSU D8009</strain>
    </source>
</reference>
<accession>A0A9X0QX06</accession>
<keyword evidence="3" id="KW-1185">Reference proteome</keyword>
<dbReference type="Gene3D" id="3.40.50.150">
    <property type="entry name" value="Vaccinia Virus protein VP39"/>
    <property type="match status" value="1"/>
</dbReference>
<evidence type="ECO:0000313" key="2">
    <source>
        <dbReference type="EMBL" id="MBC4015379.1"/>
    </source>
</evidence>
<sequence>MSGIMHRMRTLLNTQLGRRGYSLKWRPPHLLSSRDQVIELSFATLAAHLMLTTPRPFFIGIGANDGVTHDPIFPFIRDFGWRGIMVEPIPEAFAKLKDNYAPYPDVTLIEAAVGKIDSVGVIYSIDMSTPNSLSMSLHSSFSRDVLLKGRQWHSGLESHIVERQVPIISFETLLRSTKGQPVDVLKIDAEGYDLEILKTIDLEALAPQLVLVEHANIQRSGKIEMAERLSAAGYRVELTSLDMLAYKEGAYRRAQLYV</sequence>
<dbReference type="InterPro" id="IPR053202">
    <property type="entry name" value="EGF_Rcpt_Signaling_Reg"/>
</dbReference>
<keyword evidence="2" id="KW-0808">Transferase</keyword>
<proteinExistence type="predicted"/>